<dbReference type="EMBL" id="JBHSDC010000001">
    <property type="protein sequence ID" value="MFC4230339.1"/>
    <property type="molecule type" value="Genomic_DNA"/>
</dbReference>
<sequence length="330" mass="38293">MKKYGLILFFSSWLCHAFAQGFTIEIPKKTNAFTSTFLKVLNDAGDDFKHIKGKQINQRDTIHLASNTFKTSIAIAGSTYGRIVTDSTIYAEYYFGDYEQMQEAFAAYDLLEKNLSTAFENRSFLKDYHLDTNGTVVRLEKIAYCTNRGFYHFNIALQIIRLLHNGKFRILLQIYNGKPQFYYRIFKNEPVGSFNMVNILRSNLTALQTRDVTTCPLTIPPFKCLGKRVINDTIFISYQKPDFDDYFTVRTEFDVYLSNIRTSLGSDYVFYSVPCPSEGPVFKRWAFVQVKDLENYKRKTILLSLVASPEPMLTDYGYKKQYAIMLEFAY</sequence>
<keyword evidence="3" id="KW-1185">Reference proteome</keyword>
<evidence type="ECO:0000313" key="3">
    <source>
        <dbReference type="Proteomes" id="UP001595906"/>
    </source>
</evidence>
<feature type="chain" id="PRO_5046516846" evidence="1">
    <location>
        <begin position="20"/>
        <end position="330"/>
    </location>
</feature>
<proteinExistence type="predicted"/>
<evidence type="ECO:0000256" key="1">
    <source>
        <dbReference type="SAM" id="SignalP"/>
    </source>
</evidence>
<keyword evidence="1" id="KW-0732">Signal</keyword>
<organism evidence="2 3">
    <name type="scientific">Parasediminibacterium paludis</name>
    <dbReference type="NCBI Taxonomy" id="908966"/>
    <lineage>
        <taxon>Bacteria</taxon>
        <taxon>Pseudomonadati</taxon>
        <taxon>Bacteroidota</taxon>
        <taxon>Chitinophagia</taxon>
        <taxon>Chitinophagales</taxon>
        <taxon>Chitinophagaceae</taxon>
        <taxon>Parasediminibacterium</taxon>
    </lineage>
</organism>
<feature type="signal peptide" evidence="1">
    <location>
        <begin position="1"/>
        <end position="19"/>
    </location>
</feature>
<gene>
    <name evidence="2" type="ORF">ACFOW1_00450</name>
</gene>
<evidence type="ECO:0000313" key="2">
    <source>
        <dbReference type="EMBL" id="MFC4230339.1"/>
    </source>
</evidence>
<comment type="caution">
    <text evidence="2">The sequence shown here is derived from an EMBL/GenBank/DDBJ whole genome shotgun (WGS) entry which is preliminary data.</text>
</comment>
<accession>A0ABV8PTG0</accession>
<dbReference type="Proteomes" id="UP001595906">
    <property type="component" value="Unassembled WGS sequence"/>
</dbReference>
<name>A0ABV8PTG0_9BACT</name>
<protein>
    <submittedName>
        <fullName evidence="2">Uncharacterized protein</fullName>
    </submittedName>
</protein>
<reference evidence="3" key="1">
    <citation type="journal article" date="2019" name="Int. J. Syst. Evol. Microbiol.">
        <title>The Global Catalogue of Microorganisms (GCM) 10K type strain sequencing project: providing services to taxonomists for standard genome sequencing and annotation.</title>
        <authorList>
            <consortium name="The Broad Institute Genomics Platform"/>
            <consortium name="The Broad Institute Genome Sequencing Center for Infectious Disease"/>
            <person name="Wu L."/>
            <person name="Ma J."/>
        </authorList>
    </citation>
    <scope>NUCLEOTIDE SEQUENCE [LARGE SCALE GENOMIC DNA]</scope>
    <source>
        <strain evidence="3">CECT 8010</strain>
    </source>
</reference>
<dbReference type="RefSeq" id="WP_379011433.1">
    <property type="nucleotide sequence ID" value="NZ_JBHSDC010000001.1"/>
</dbReference>